<dbReference type="OrthoDB" id="10068793at2759"/>
<protein>
    <recommendedName>
        <fullName evidence="6">DUF4139 domain-containing protein</fullName>
    </recommendedName>
</protein>
<dbReference type="OMA" id="YVVEHPK"/>
<gene>
    <name evidence="4" type="ORF">M427DRAFT_52802</name>
</gene>
<dbReference type="Pfam" id="PF13600">
    <property type="entry name" value="DUF4140"/>
    <property type="match status" value="1"/>
</dbReference>
<dbReference type="Proteomes" id="UP000070544">
    <property type="component" value="Unassembled WGS sequence"/>
</dbReference>
<dbReference type="PANTHER" id="PTHR31005:SF8">
    <property type="entry name" value="DUF4139 DOMAIN-CONTAINING PROTEIN"/>
    <property type="match status" value="1"/>
</dbReference>
<dbReference type="InterPro" id="IPR011935">
    <property type="entry name" value="CHP02231"/>
</dbReference>
<proteinExistence type="predicted"/>
<dbReference type="InterPro" id="IPR037291">
    <property type="entry name" value="DUF4139"/>
</dbReference>
<evidence type="ECO:0000313" key="5">
    <source>
        <dbReference type="Proteomes" id="UP000070544"/>
    </source>
</evidence>
<evidence type="ECO:0008006" key="6">
    <source>
        <dbReference type="Google" id="ProtNLM"/>
    </source>
</evidence>
<accession>A0A139ARL2</accession>
<sequence>MANATKVALDAKKDSFVDNVVVFTDRAEVTRIFRNVKIPCSGTVDVVISGVADLVADSLRVEGHAKGCMILDVTYATEVQAPESSEDETVADGWRKKIADLENKKSVLQAEGVRVTKQMQMLESYGTENIKSKGPLPFNTLEQSPAAPARPFSQDSLNEFDTFLRFYGKAASEFDVLLNELQLKVTDVEKEISAATQNLSKAQSASTSLFGGPVLIAQKRINTITVVLESEGEMEAELKVSYVVFNASWKPKYDLRVSSITEKKLKIHYRAEIRQATGEDWDNVQLSLSTATPVLGGDAPEPTKWTVSLRSNIPPPTFGGPPAASFRSTGGFAFGSAAPVAPQAAYTTEAYQGQGAPMMQQMSHAVARVEGGVTSATYSVAARTTVPCDNVLHKVTVALIDVGTTFLHFAYPKSASYAFLKAKVVNNSEYALLYGPASVFLDDNFVAKSTIKNVSSQETFEASLGVDPSIRVSRRPVVKTKETSGLLSRFTTWKYTQAIDVRNTKKMDAKIVVVESVPWSGDEKIKIALIEPVTPSQVTSGSTPGERQWLARKASDGNLLVTRDEELELRLGEIQSRLNTDTNCVEWVMRLGAGQSVQLKLQFSITTPQGEELNGV</sequence>
<dbReference type="NCBIfam" id="TIGR02231">
    <property type="entry name" value="mucoidy inhibitor MuiA family protein"/>
    <property type="match status" value="1"/>
</dbReference>
<dbReference type="PANTHER" id="PTHR31005">
    <property type="entry name" value="DUF4139 DOMAIN-CONTAINING PROTEIN"/>
    <property type="match status" value="1"/>
</dbReference>
<feature type="coiled-coil region" evidence="1">
    <location>
        <begin position="178"/>
        <end position="205"/>
    </location>
</feature>
<dbReference type="Pfam" id="PF13598">
    <property type="entry name" value="DUF4139"/>
    <property type="match status" value="1"/>
</dbReference>
<organism evidence="4 5">
    <name type="scientific">Gonapodya prolifera (strain JEL478)</name>
    <name type="common">Monoblepharis prolifera</name>
    <dbReference type="NCBI Taxonomy" id="1344416"/>
    <lineage>
        <taxon>Eukaryota</taxon>
        <taxon>Fungi</taxon>
        <taxon>Fungi incertae sedis</taxon>
        <taxon>Chytridiomycota</taxon>
        <taxon>Chytridiomycota incertae sedis</taxon>
        <taxon>Monoblepharidomycetes</taxon>
        <taxon>Monoblepharidales</taxon>
        <taxon>Gonapodyaceae</taxon>
        <taxon>Gonapodya</taxon>
    </lineage>
</organism>
<evidence type="ECO:0000313" key="4">
    <source>
        <dbReference type="EMBL" id="KXS19362.1"/>
    </source>
</evidence>
<feature type="domain" description="DUF4140" evidence="3">
    <location>
        <begin position="20"/>
        <end position="122"/>
    </location>
</feature>
<keyword evidence="5" id="KW-1185">Reference proteome</keyword>
<feature type="domain" description="DUF4139" evidence="2">
    <location>
        <begin position="238"/>
        <end position="609"/>
    </location>
</feature>
<evidence type="ECO:0000256" key="1">
    <source>
        <dbReference type="SAM" id="Coils"/>
    </source>
</evidence>
<dbReference type="STRING" id="1344416.A0A139ARL2"/>
<name>A0A139ARL2_GONPJ</name>
<dbReference type="EMBL" id="KQ965738">
    <property type="protein sequence ID" value="KXS19362.1"/>
    <property type="molecule type" value="Genomic_DNA"/>
</dbReference>
<dbReference type="AlphaFoldDB" id="A0A139ARL2"/>
<keyword evidence="1" id="KW-0175">Coiled coil</keyword>
<reference evidence="4 5" key="1">
    <citation type="journal article" date="2015" name="Genome Biol. Evol.">
        <title>Phylogenomic analyses indicate that early fungi evolved digesting cell walls of algal ancestors of land plants.</title>
        <authorList>
            <person name="Chang Y."/>
            <person name="Wang S."/>
            <person name="Sekimoto S."/>
            <person name="Aerts A.L."/>
            <person name="Choi C."/>
            <person name="Clum A."/>
            <person name="LaButti K.M."/>
            <person name="Lindquist E.A."/>
            <person name="Yee Ngan C."/>
            <person name="Ohm R.A."/>
            <person name="Salamov A.A."/>
            <person name="Grigoriev I.V."/>
            <person name="Spatafora J.W."/>
            <person name="Berbee M.L."/>
        </authorList>
    </citation>
    <scope>NUCLEOTIDE SEQUENCE [LARGE SCALE GENOMIC DNA]</scope>
    <source>
        <strain evidence="4 5">JEL478</strain>
    </source>
</reference>
<evidence type="ECO:0000259" key="2">
    <source>
        <dbReference type="Pfam" id="PF13598"/>
    </source>
</evidence>
<evidence type="ECO:0000259" key="3">
    <source>
        <dbReference type="Pfam" id="PF13600"/>
    </source>
</evidence>
<dbReference type="InterPro" id="IPR025554">
    <property type="entry name" value="DUF4140"/>
</dbReference>